<evidence type="ECO:0000313" key="4">
    <source>
        <dbReference type="EMBL" id="OAP85879.1"/>
    </source>
</evidence>
<dbReference type="OrthoDB" id="1016457at2"/>
<dbReference type="InterPro" id="IPR028994">
    <property type="entry name" value="Integrin_alpha_N"/>
</dbReference>
<protein>
    <submittedName>
        <fullName evidence="4">Nuclease</fullName>
    </submittedName>
</protein>
<feature type="domain" description="Endonuclease/exonuclease/phosphatase" evidence="3">
    <location>
        <begin position="358"/>
        <end position="633"/>
    </location>
</feature>
<dbReference type="Gene3D" id="3.60.10.10">
    <property type="entry name" value="Endonuclease/exonuclease/phosphatase"/>
    <property type="match status" value="1"/>
</dbReference>
<dbReference type="Pfam" id="PF03372">
    <property type="entry name" value="Exo_endo_phos"/>
    <property type="match status" value="1"/>
</dbReference>
<name>A0A179B3E4_9ACTO</name>
<feature type="chain" id="PRO_5008098939" evidence="2">
    <location>
        <begin position="31"/>
        <end position="897"/>
    </location>
</feature>
<dbReference type="GO" id="GO:0003824">
    <property type="term" value="F:catalytic activity"/>
    <property type="evidence" value="ECO:0007669"/>
    <property type="project" value="InterPro"/>
</dbReference>
<dbReference type="InterPro" id="IPR005135">
    <property type="entry name" value="Endo/exonuclease/phosphatase"/>
</dbReference>
<evidence type="ECO:0000256" key="1">
    <source>
        <dbReference type="SAM" id="MobiDB-lite"/>
    </source>
</evidence>
<dbReference type="PANTHER" id="PTHR42834:SF1">
    <property type="entry name" value="ENDONUCLEASE_EXONUCLEASE_PHOSPHATASE FAMILY PROTEIN (AFU_ORTHOLOGUE AFUA_3G09210)"/>
    <property type="match status" value="1"/>
</dbReference>
<keyword evidence="2" id="KW-0732">Signal</keyword>
<proteinExistence type="predicted"/>
<sequence>MDVAMTGRAAARTAGALALAWALGLAGTSAAEGATAPANGAIAISEIQGTGQASPLAGQTVTTRGVVTAVYPTGGFDGAYIQTPGSGGAGRRGASDGLFVHSRQLASSAKIGEYVEVKGKVTEFHSLTEINASSFSKLDEKAAPPVPVPLTAVPDDVGKEALEGMLVDVRARMTISNNYETNRYGQLGVAFGEEPLRQPSDVFNPTADREQIEKLSAANAARSLTLDDGLSWAYTGAKNAHPEVPLPYLSQQSPARVGSAISLKKPAVLDFRKQWNLQPVSPVTSEEAGDRSSEYVEVENTRRAAPENVGGDVTVSSFNVLNYFTDLGESEAGCKSYDDREGNPVTANRCDVRGAYSKAAFEKQQQKIVSAIAGLDASVVSLEEIETSSKFGHDRDASLAALVKALNERAGREQWAYVPSPSKVPASEDVIRLAFVYQKGKVEPVGESRILTGNKEFTGYAREPLGQEWRALDAAGAPRGEVFAVVANHFKSKGSLASAYPNDSDPYQGNNNRLRTAQAKALAQWAKEQYGNRPTFLVGDFNSYSAEDPILALRDAGYSKVRDSIGRADHSYQFGGAVGSLDHVLANDAARRMVAGADVWSVNAMESPAFEYSRNNYNVKQLWDGGPFRSSDHDPVKVGVNVGKAPQPPRPRPSDPDAAKPIADPCIESGTCTAYFVDDLATHRAKLGMVLAQPGEAIAGDWDGDGIATLGVRNGAAFTLYGVNRSGGATSTVTFEGADSGEILVGDVDGDGKDDLVLHKGHLFAAKTDLTRSGPAGVSFAYGREGDVGLVGDWDGDGKATPGVRRGNGVYLRNALGGGEADVAYRYGRTGDVPLVGDWDGDGRDTVSVRRGHILFATNATKGGPAETAFSFGRASDSIVAGDWNGDRRDAVAAIRR</sequence>
<evidence type="ECO:0000313" key="5">
    <source>
        <dbReference type="Proteomes" id="UP000078368"/>
    </source>
</evidence>
<dbReference type="InterPro" id="IPR036691">
    <property type="entry name" value="Endo/exonu/phosph_ase_sf"/>
</dbReference>
<dbReference type="CDD" id="cd04486">
    <property type="entry name" value="YhcR_OBF_like"/>
    <property type="match status" value="1"/>
</dbReference>
<comment type="caution">
    <text evidence="4">The sequence shown here is derived from an EMBL/GenBank/DDBJ whole genome shotgun (WGS) entry which is preliminary data.</text>
</comment>
<dbReference type="RefSeq" id="WP_064230824.1">
    <property type="nucleotide sequence ID" value="NZ_LVZK01000001.1"/>
</dbReference>
<feature type="signal peptide" evidence="2">
    <location>
        <begin position="1"/>
        <end position="30"/>
    </location>
</feature>
<dbReference type="SUPFAM" id="SSF56219">
    <property type="entry name" value="DNase I-like"/>
    <property type="match status" value="1"/>
</dbReference>
<organism evidence="4 5">
    <name type="scientific">Peptidiphaga gingivicola</name>
    <dbReference type="NCBI Taxonomy" id="2741497"/>
    <lineage>
        <taxon>Bacteria</taxon>
        <taxon>Bacillati</taxon>
        <taxon>Actinomycetota</taxon>
        <taxon>Actinomycetes</taxon>
        <taxon>Actinomycetales</taxon>
        <taxon>Actinomycetaceae</taxon>
        <taxon>Peptidiphaga</taxon>
    </lineage>
</organism>
<evidence type="ECO:0000256" key="2">
    <source>
        <dbReference type="SAM" id="SignalP"/>
    </source>
</evidence>
<reference evidence="4 5" key="1">
    <citation type="submission" date="2016-04" db="EMBL/GenBank/DDBJ databases">
        <title>Peptidophaga gingivicola gen. nov., sp. nov., isolated from human subgingival plaque.</title>
        <authorList>
            <person name="Beall C.J."/>
            <person name="Mokrzan E.M."/>
            <person name="Griffen A.L."/>
            <person name="Leys E.J."/>
        </authorList>
    </citation>
    <scope>NUCLEOTIDE SEQUENCE [LARGE SCALE GENOMIC DNA]</scope>
    <source>
        <strain evidence="4 5">BA112</strain>
    </source>
</reference>
<dbReference type="Proteomes" id="UP000078368">
    <property type="component" value="Unassembled WGS sequence"/>
</dbReference>
<feature type="region of interest" description="Disordered" evidence="1">
    <location>
        <begin position="630"/>
        <end position="661"/>
    </location>
</feature>
<dbReference type="PANTHER" id="PTHR42834">
    <property type="entry name" value="ENDONUCLEASE/EXONUCLEASE/PHOSPHATASE FAMILY PROTEIN (AFU_ORTHOLOGUE AFUA_3G09210)"/>
    <property type="match status" value="1"/>
</dbReference>
<dbReference type="NCBIfam" id="NF033681">
    <property type="entry name" value="ExeM_NucH_DNase"/>
    <property type="match status" value="1"/>
</dbReference>
<accession>A0A179B3E4</accession>
<dbReference type="STRING" id="1823756.A4H34_01410"/>
<keyword evidence="5" id="KW-1185">Reference proteome</keyword>
<dbReference type="InterPro" id="IPR047971">
    <property type="entry name" value="ExeM-like"/>
</dbReference>
<dbReference type="SUPFAM" id="SSF69318">
    <property type="entry name" value="Integrin alpha N-terminal domain"/>
    <property type="match status" value="1"/>
</dbReference>
<gene>
    <name evidence="4" type="ORF">A4H34_01410</name>
</gene>
<dbReference type="CDD" id="cd10283">
    <property type="entry name" value="MnuA_DNase1-like"/>
    <property type="match status" value="1"/>
</dbReference>
<dbReference type="AlphaFoldDB" id="A0A179B3E4"/>
<dbReference type="EMBL" id="LVZK01000001">
    <property type="protein sequence ID" value="OAP85879.1"/>
    <property type="molecule type" value="Genomic_DNA"/>
</dbReference>
<evidence type="ECO:0000259" key="3">
    <source>
        <dbReference type="Pfam" id="PF03372"/>
    </source>
</evidence>